<comment type="subcellular location">
    <subcellularLocation>
        <location evidence="1">Secreted</location>
        <location evidence="1">Cell wall</location>
    </subcellularLocation>
</comment>
<keyword evidence="5 8" id="KW-0378">Hydrolase</keyword>
<protein>
    <recommendedName>
        <fullName evidence="12">Polygalacturonase</fullName>
    </recommendedName>
</protein>
<dbReference type="InterPro" id="IPR012334">
    <property type="entry name" value="Pectin_lyas_fold"/>
</dbReference>
<sequence length="216" mass="22826">MQTLVTCALILALISPCFGTNDTVFNVLSFGAVGDGKTDDSQAFFKAWKSTCGAQGTPALVVPPNYVFLLTGLSLKGPCIATTIQIKLQGKIVAPNNKDAWLGFKSSLISITDVVRLTIDGSGGLINGLGSTWWPCPTCSRPAVLVFKSCSYLSVHDLSIIDSPKSHIRVNGCEGATFSRINITAPVNSPNTDGIDVTFSKNISIQDSTIQTGKPD</sequence>
<organism evidence="10 11">
    <name type="scientific">Sphenostylis stenocarpa</name>
    <dbReference type="NCBI Taxonomy" id="92480"/>
    <lineage>
        <taxon>Eukaryota</taxon>
        <taxon>Viridiplantae</taxon>
        <taxon>Streptophyta</taxon>
        <taxon>Embryophyta</taxon>
        <taxon>Tracheophyta</taxon>
        <taxon>Spermatophyta</taxon>
        <taxon>Magnoliopsida</taxon>
        <taxon>eudicotyledons</taxon>
        <taxon>Gunneridae</taxon>
        <taxon>Pentapetalae</taxon>
        <taxon>rosids</taxon>
        <taxon>fabids</taxon>
        <taxon>Fabales</taxon>
        <taxon>Fabaceae</taxon>
        <taxon>Papilionoideae</taxon>
        <taxon>50 kb inversion clade</taxon>
        <taxon>NPAAA clade</taxon>
        <taxon>indigoferoid/millettioid clade</taxon>
        <taxon>Phaseoleae</taxon>
        <taxon>Sphenostylis</taxon>
    </lineage>
</organism>
<comment type="similarity">
    <text evidence="2 8">Belongs to the glycosyl hydrolase 28 family.</text>
</comment>
<evidence type="ECO:0000256" key="4">
    <source>
        <dbReference type="ARBA" id="ARBA00022525"/>
    </source>
</evidence>
<dbReference type="EMBL" id="OY731401">
    <property type="protein sequence ID" value="CAJ1948720.1"/>
    <property type="molecule type" value="Genomic_DNA"/>
</dbReference>
<evidence type="ECO:0000313" key="11">
    <source>
        <dbReference type="Proteomes" id="UP001189624"/>
    </source>
</evidence>
<keyword evidence="4" id="KW-0964">Secreted</keyword>
<feature type="signal peptide" evidence="9">
    <location>
        <begin position="1"/>
        <end position="19"/>
    </location>
</feature>
<dbReference type="InterPro" id="IPR011050">
    <property type="entry name" value="Pectin_lyase_fold/virulence"/>
</dbReference>
<dbReference type="GO" id="GO:0004650">
    <property type="term" value="F:polygalacturonase activity"/>
    <property type="evidence" value="ECO:0007669"/>
    <property type="project" value="InterPro"/>
</dbReference>
<evidence type="ECO:0000256" key="9">
    <source>
        <dbReference type="SAM" id="SignalP"/>
    </source>
</evidence>
<dbReference type="GO" id="GO:0005975">
    <property type="term" value="P:carbohydrate metabolic process"/>
    <property type="evidence" value="ECO:0007669"/>
    <property type="project" value="InterPro"/>
</dbReference>
<dbReference type="InterPro" id="IPR000743">
    <property type="entry name" value="Glyco_hydro_28"/>
</dbReference>
<keyword evidence="7" id="KW-0961">Cell wall biogenesis/degradation</keyword>
<evidence type="ECO:0000256" key="2">
    <source>
        <dbReference type="ARBA" id="ARBA00008834"/>
    </source>
</evidence>
<feature type="chain" id="PRO_5041650858" description="Polygalacturonase" evidence="9">
    <location>
        <begin position="20"/>
        <end position="216"/>
    </location>
</feature>
<accession>A0AA86SGM4</accession>
<evidence type="ECO:0000256" key="1">
    <source>
        <dbReference type="ARBA" id="ARBA00004191"/>
    </source>
</evidence>
<evidence type="ECO:0000256" key="3">
    <source>
        <dbReference type="ARBA" id="ARBA00022512"/>
    </source>
</evidence>
<keyword evidence="6 8" id="KW-0326">Glycosidase</keyword>
<keyword evidence="3" id="KW-0134">Cell wall</keyword>
<dbReference type="Pfam" id="PF00295">
    <property type="entry name" value="Glyco_hydro_28"/>
    <property type="match status" value="1"/>
</dbReference>
<dbReference type="Gramene" id="rna-AYBTSS11_LOCUS13338">
    <property type="protein sequence ID" value="CAJ1948720.1"/>
    <property type="gene ID" value="gene-AYBTSS11_LOCUS13338"/>
</dbReference>
<dbReference type="SUPFAM" id="SSF51126">
    <property type="entry name" value="Pectin lyase-like"/>
    <property type="match status" value="1"/>
</dbReference>
<evidence type="ECO:0000256" key="7">
    <source>
        <dbReference type="ARBA" id="ARBA00023316"/>
    </source>
</evidence>
<dbReference type="PANTHER" id="PTHR31375">
    <property type="match status" value="1"/>
</dbReference>
<evidence type="ECO:0000256" key="6">
    <source>
        <dbReference type="ARBA" id="ARBA00023295"/>
    </source>
</evidence>
<dbReference type="AlphaFoldDB" id="A0AA86SGM4"/>
<evidence type="ECO:0000313" key="10">
    <source>
        <dbReference type="EMBL" id="CAJ1948720.1"/>
    </source>
</evidence>
<dbReference type="GO" id="GO:0071555">
    <property type="term" value="P:cell wall organization"/>
    <property type="evidence" value="ECO:0007669"/>
    <property type="project" value="UniProtKB-KW"/>
</dbReference>
<reference evidence="10" key="1">
    <citation type="submission" date="2023-10" db="EMBL/GenBank/DDBJ databases">
        <authorList>
            <person name="Domelevo Entfellner J.-B."/>
        </authorList>
    </citation>
    <scope>NUCLEOTIDE SEQUENCE</scope>
</reference>
<name>A0AA86SGM4_9FABA</name>
<evidence type="ECO:0000256" key="5">
    <source>
        <dbReference type="ARBA" id="ARBA00022801"/>
    </source>
</evidence>
<gene>
    <name evidence="10" type="ORF">AYBTSS11_LOCUS13338</name>
</gene>
<dbReference type="Proteomes" id="UP001189624">
    <property type="component" value="Chromosome 4"/>
</dbReference>
<proteinExistence type="inferred from homology"/>
<keyword evidence="11" id="KW-1185">Reference proteome</keyword>
<dbReference type="Gene3D" id="2.160.20.10">
    <property type="entry name" value="Single-stranded right-handed beta-helix, Pectin lyase-like"/>
    <property type="match status" value="1"/>
</dbReference>
<evidence type="ECO:0000256" key="8">
    <source>
        <dbReference type="RuleBase" id="RU361169"/>
    </source>
</evidence>
<keyword evidence="9" id="KW-0732">Signal</keyword>
<evidence type="ECO:0008006" key="12">
    <source>
        <dbReference type="Google" id="ProtNLM"/>
    </source>
</evidence>